<dbReference type="InterPro" id="IPR036977">
    <property type="entry name" value="DNA_primase_Znf_CHC2"/>
</dbReference>
<evidence type="ECO:0000256" key="5">
    <source>
        <dbReference type="ARBA" id="ARBA00022705"/>
    </source>
</evidence>
<dbReference type="GO" id="GO:0006269">
    <property type="term" value="P:DNA replication, synthesis of primer"/>
    <property type="evidence" value="ECO:0007669"/>
    <property type="project" value="UniProtKB-UniRule"/>
</dbReference>
<dbReference type="SMART" id="SM00400">
    <property type="entry name" value="ZnF_CHCC"/>
    <property type="match status" value="1"/>
</dbReference>
<keyword evidence="9" id="KW-0460">Magnesium</keyword>
<dbReference type="PANTHER" id="PTHR30313">
    <property type="entry name" value="DNA PRIMASE"/>
    <property type="match status" value="1"/>
</dbReference>
<dbReference type="GO" id="GO:0008270">
    <property type="term" value="F:zinc ion binding"/>
    <property type="evidence" value="ECO:0007669"/>
    <property type="project" value="UniProtKB-UniRule"/>
</dbReference>
<name>A0A2X3BTL2_9HELI</name>
<dbReference type="SUPFAM" id="SSF56731">
    <property type="entry name" value="DNA primase core"/>
    <property type="match status" value="1"/>
</dbReference>
<keyword evidence="6 12" id="KW-0479">Metal-binding</keyword>
<dbReference type="InterPro" id="IPR006295">
    <property type="entry name" value="DNA_primase_DnaG"/>
</dbReference>
<keyword evidence="1 12" id="KW-0240">DNA-directed RNA polymerase</keyword>
<protein>
    <recommendedName>
        <fullName evidence="12 13">DNA primase</fullName>
        <ecNumber evidence="12">2.7.7.101</ecNumber>
    </recommendedName>
</protein>
<dbReference type="PIRSF" id="PIRSF002811">
    <property type="entry name" value="DnaG"/>
    <property type="match status" value="1"/>
</dbReference>
<dbReference type="InterPro" id="IPR031988">
    <property type="entry name" value="DnaG_HBD"/>
</dbReference>
<proteinExistence type="inferred from homology"/>
<keyword evidence="8 12" id="KW-0862">Zinc</keyword>
<dbReference type="InterPro" id="IPR016136">
    <property type="entry name" value="DNA_helicase_N/primase_C"/>
</dbReference>
<comment type="subunit">
    <text evidence="12">Monomer. Interacts with DnaB.</text>
</comment>
<dbReference type="Gene3D" id="3.90.580.10">
    <property type="entry name" value="Zinc finger, CHC2-type domain"/>
    <property type="match status" value="1"/>
</dbReference>
<dbReference type="Pfam" id="PF08275">
    <property type="entry name" value="DNAG_N"/>
    <property type="match status" value="1"/>
</dbReference>
<dbReference type="InterPro" id="IPR037068">
    <property type="entry name" value="DNA_primase_core_N_sf"/>
</dbReference>
<dbReference type="EC" id="2.7.7.101" evidence="12"/>
<evidence type="ECO:0000256" key="11">
    <source>
        <dbReference type="ARBA" id="ARBA00023163"/>
    </source>
</evidence>
<evidence type="ECO:0000256" key="3">
    <source>
        <dbReference type="ARBA" id="ARBA00022679"/>
    </source>
</evidence>
<sequence length="533" mass="60328">MITPASLENLKNQLDIVEIVSHYIDLRRVGSNYAARCPFHDEKTPSFIISPARNIYHCYGCGASGDAITFVMEYEKLNFIEAVEKLADITNIRLEYDSKTPHKSNSLDKIMAFYHSRLLDSKEYLHYLHTRGIDDTLIATFNLGFCPGNNENLQFINAYGLDSGELLRDGVLGKNDSRIYARFFERIIFPIYSPSAKIVGFGGRSLKEGVAKYINSPQSQIFNKSKLLYGYHLAKEHIFKRNQLIITEGYIDVIMLHKAGIKNAVATLGTALTKDHIPLLNKGNPDIIVSYDGDKAGINAAFKAASLLAPLSKKGGVVIFPNGADPADMILAGKQNEVQELFARPIPFIEFCFQTIASKYNLANPLSKEEALKETSAFLHSLSPLMQEEYIMYIANLLHIPPKLITTKSSKKPAPIPSHTIESQGDRLERIILRYMLEDERFLEKGLDFLDSKVFKDYKNAFLALCQNNKDNPQLIGIMLDPLPIKHDGFEAELRIFLLRYFEEELKKEQNFQNILQLKQKILKLKQGELQPV</sequence>
<dbReference type="SMART" id="SM00493">
    <property type="entry name" value="TOPRIM"/>
    <property type="match status" value="1"/>
</dbReference>
<dbReference type="Gene3D" id="1.10.860.10">
    <property type="entry name" value="DNAb Helicase, Chain A"/>
    <property type="match status" value="1"/>
</dbReference>
<evidence type="ECO:0000256" key="7">
    <source>
        <dbReference type="ARBA" id="ARBA00022771"/>
    </source>
</evidence>
<dbReference type="InterPro" id="IPR050219">
    <property type="entry name" value="DnaG_primase"/>
</dbReference>
<evidence type="ECO:0000256" key="6">
    <source>
        <dbReference type="ARBA" id="ARBA00022723"/>
    </source>
</evidence>
<dbReference type="EMBL" id="UAWL01000006">
    <property type="protein sequence ID" value="SQB99515.1"/>
    <property type="molecule type" value="Genomic_DNA"/>
</dbReference>
<dbReference type="Gene3D" id="3.90.980.10">
    <property type="entry name" value="DNA primase, catalytic core, N-terminal domain"/>
    <property type="match status" value="1"/>
</dbReference>
<dbReference type="AlphaFoldDB" id="A0A2X3BTL2"/>
<dbReference type="SUPFAM" id="SSF57783">
    <property type="entry name" value="Zinc beta-ribbon"/>
    <property type="match status" value="1"/>
</dbReference>
<evidence type="ECO:0000256" key="12">
    <source>
        <dbReference type="HAMAP-Rule" id="MF_00974"/>
    </source>
</evidence>
<evidence type="ECO:0000256" key="2">
    <source>
        <dbReference type="ARBA" id="ARBA00022515"/>
    </source>
</evidence>
<evidence type="ECO:0000256" key="10">
    <source>
        <dbReference type="ARBA" id="ARBA00023125"/>
    </source>
</evidence>
<evidence type="ECO:0000259" key="15">
    <source>
        <dbReference type="PROSITE" id="PS50880"/>
    </source>
</evidence>
<keyword evidence="2 12" id="KW-0639">Primosome</keyword>
<dbReference type="InterPro" id="IPR002694">
    <property type="entry name" value="Znf_CHC2"/>
</dbReference>
<gene>
    <name evidence="12 16" type="primary">dnaG</name>
    <name evidence="16" type="ORF">NCTC13102_01840</name>
</gene>
<dbReference type="GO" id="GO:0003677">
    <property type="term" value="F:DNA binding"/>
    <property type="evidence" value="ECO:0007669"/>
    <property type="project" value="UniProtKB-KW"/>
</dbReference>
<dbReference type="GO" id="GO:0003899">
    <property type="term" value="F:DNA-directed RNA polymerase activity"/>
    <property type="evidence" value="ECO:0007669"/>
    <property type="project" value="UniProtKB-UniRule"/>
</dbReference>
<dbReference type="RefSeq" id="WP_112058974.1">
    <property type="nucleotide sequence ID" value="NZ_UAWL01000006.1"/>
</dbReference>
<feature type="zinc finger region" description="CHC2-type" evidence="12 14">
    <location>
        <begin position="37"/>
        <end position="61"/>
    </location>
</feature>
<dbReference type="HAMAP" id="MF_00974">
    <property type="entry name" value="DNA_primase_DnaG"/>
    <property type="match status" value="1"/>
</dbReference>
<evidence type="ECO:0000256" key="8">
    <source>
        <dbReference type="ARBA" id="ARBA00022833"/>
    </source>
</evidence>
<comment type="function">
    <text evidence="12 13">RNA polymerase that catalyzes the synthesis of short RNA molecules used as primers for DNA polymerase during DNA replication.</text>
</comment>
<evidence type="ECO:0000313" key="16">
    <source>
        <dbReference type="EMBL" id="SQB99515.1"/>
    </source>
</evidence>
<dbReference type="Gene3D" id="3.40.1360.10">
    <property type="match status" value="1"/>
</dbReference>
<dbReference type="GO" id="GO:0005737">
    <property type="term" value="C:cytoplasm"/>
    <property type="evidence" value="ECO:0007669"/>
    <property type="project" value="TreeGrafter"/>
</dbReference>
<dbReference type="InterPro" id="IPR034151">
    <property type="entry name" value="TOPRIM_DnaG_bac"/>
</dbReference>
<dbReference type="Pfam" id="PF16730">
    <property type="entry name" value="DnaGprimase_HBD"/>
    <property type="match status" value="1"/>
</dbReference>
<accession>A0A2X3BTL2</accession>
<evidence type="ECO:0000313" key="17">
    <source>
        <dbReference type="Proteomes" id="UP000250166"/>
    </source>
</evidence>
<dbReference type="FunFam" id="3.90.580.10:FF:000001">
    <property type="entry name" value="DNA primase"/>
    <property type="match status" value="1"/>
</dbReference>
<keyword evidence="10 12" id="KW-0238">DNA-binding</keyword>
<dbReference type="Pfam" id="PF01807">
    <property type="entry name" value="Zn_ribbon_DnaG"/>
    <property type="match status" value="1"/>
</dbReference>
<dbReference type="NCBIfam" id="TIGR01391">
    <property type="entry name" value="dnaG"/>
    <property type="match status" value="1"/>
</dbReference>
<evidence type="ECO:0000256" key="14">
    <source>
        <dbReference type="PIRSR" id="PIRSR002811-1"/>
    </source>
</evidence>
<dbReference type="Proteomes" id="UP000250166">
    <property type="component" value="Unassembled WGS sequence"/>
</dbReference>
<keyword evidence="4 12" id="KW-0548">Nucleotidyltransferase</keyword>
<organism evidence="16 17">
    <name type="scientific">Helicobacter fennelliae</name>
    <dbReference type="NCBI Taxonomy" id="215"/>
    <lineage>
        <taxon>Bacteria</taxon>
        <taxon>Pseudomonadati</taxon>
        <taxon>Campylobacterota</taxon>
        <taxon>Epsilonproteobacteria</taxon>
        <taxon>Campylobacterales</taxon>
        <taxon>Helicobacteraceae</taxon>
        <taxon>Helicobacter</taxon>
    </lineage>
</organism>
<dbReference type="InterPro" id="IPR030846">
    <property type="entry name" value="DnaG_bac"/>
</dbReference>
<dbReference type="PROSITE" id="PS50880">
    <property type="entry name" value="TOPRIM"/>
    <property type="match status" value="1"/>
</dbReference>
<keyword evidence="3 12" id="KW-0808">Transferase</keyword>
<evidence type="ECO:0000256" key="4">
    <source>
        <dbReference type="ARBA" id="ARBA00022695"/>
    </source>
</evidence>
<evidence type="ECO:0000256" key="1">
    <source>
        <dbReference type="ARBA" id="ARBA00022478"/>
    </source>
</evidence>
<evidence type="ECO:0000256" key="13">
    <source>
        <dbReference type="PIRNR" id="PIRNR002811"/>
    </source>
</evidence>
<dbReference type="InterPro" id="IPR006171">
    <property type="entry name" value="TOPRIM_dom"/>
</dbReference>
<evidence type="ECO:0000256" key="9">
    <source>
        <dbReference type="ARBA" id="ARBA00022842"/>
    </source>
</evidence>
<dbReference type="CDD" id="cd03364">
    <property type="entry name" value="TOPRIM_DnaG_primases"/>
    <property type="match status" value="1"/>
</dbReference>
<keyword evidence="11 12" id="KW-0804">Transcription</keyword>
<feature type="domain" description="Toprim" evidence="15">
    <location>
        <begin position="242"/>
        <end position="323"/>
    </location>
</feature>
<dbReference type="GO" id="GO:0000428">
    <property type="term" value="C:DNA-directed RNA polymerase complex"/>
    <property type="evidence" value="ECO:0007669"/>
    <property type="project" value="UniProtKB-KW"/>
</dbReference>
<comment type="catalytic activity">
    <reaction evidence="12">
        <text>ssDNA + n NTP = ssDNA/pppN(pN)n-1 hybrid + (n-1) diphosphate.</text>
        <dbReference type="EC" id="2.7.7.101"/>
    </reaction>
</comment>
<dbReference type="Pfam" id="PF13155">
    <property type="entry name" value="Toprim_2"/>
    <property type="match status" value="1"/>
</dbReference>
<comment type="cofactor">
    <cofactor evidence="12 13 14">
        <name>Zn(2+)</name>
        <dbReference type="ChEBI" id="CHEBI:29105"/>
    </cofactor>
    <text evidence="12 13 14">Binds 1 zinc ion per monomer.</text>
</comment>
<comment type="domain">
    <text evidence="12">Contains an N-terminal zinc-binding domain, a central core domain that contains the primase activity, and a C-terminal DnaB-binding domain.</text>
</comment>
<keyword evidence="5 12" id="KW-0235">DNA replication</keyword>
<comment type="similarity">
    <text evidence="12 13">Belongs to the DnaG primase family.</text>
</comment>
<dbReference type="GO" id="GO:1990077">
    <property type="term" value="C:primosome complex"/>
    <property type="evidence" value="ECO:0007669"/>
    <property type="project" value="UniProtKB-KW"/>
</dbReference>
<dbReference type="PANTHER" id="PTHR30313:SF2">
    <property type="entry name" value="DNA PRIMASE"/>
    <property type="match status" value="1"/>
</dbReference>
<dbReference type="InterPro" id="IPR013264">
    <property type="entry name" value="DNAG_N"/>
</dbReference>
<reference evidence="16 17" key="1">
    <citation type="submission" date="2018-06" db="EMBL/GenBank/DDBJ databases">
        <authorList>
            <consortium name="Pathogen Informatics"/>
            <person name="Doyle S."/>
        </authorList>
    </citation>
    <scope>NUCLEOTIDE SEQUENCE [LARGE SCALE GENOMIC DNA]</scope>
    <source>
        <strain evidence="16 17">NCTC13102</strain>
    </source>
</reference>
<keyword evidence="7 12" id="KW-0863">Zinc-finger</keyword>